<reference evidence="4" key="2">
    <citation type="submission" date="2021-04" db="EMBL/GenBank/DDBJ databases">
        <title>Saccharothrix algeriensis WGS.</title>
        <authorList>
            <person name="Stuskova K."/>
            <person name="Hakalova E."/>
            <person name="Tebbal A.B."/>
            <person name="Eichmeier A."/>
        </authorList>
    </citation>
    <scope>NUCLEOTIDE SEQUENCE</scope>
    <source>
        <strain evidence="4">NRRL B-24137</strain>
    </source>
</reference>
<dbReference type="Proteomes" id="UP000671828">
    <property type="component" value="Chromosome"/>
</dbReference>
<name>A0A8T8HW61_9PSEU</name>
<dbReference type="Pfam" id="PF01186">
    <property type="entry name" value="Lysyl_oxidase"/>
    <property type="match status" value="1"/>
</dbReference>
<dbReference type="AlphaFoldDB" id="A0A8T8HW61"/>
<proteinExistence type="predicted"/>
<feature type="chain" id="PRO_5039658269" evidence="2">
    <location>
        <begin position="20"/>
        <end position="322"/>
    </location>
</feature>
<feature type="signal peptide" evidence="2">
    <location>
        <begin position="1"/>
        <end position="19"/>
    </location>
</feature>
<gene>
    <name evidence="4" type="ORF">J7S33_26800</name>
    <name evidence="3" type="ORF">JOE68_005170</name>
</gene>
<sequence length="322" mass="35387">MIRKFQAAAVAAMTAGALGAPPGEGPLLPDLRQAPVGCPGGTDRNPRLCTHWDVCMVADAAAPNGDCVASGPVGAVRLRFTTSADNVGDGPLLIYAKRDSVDQPTMTARQAFQSAQDRSIPDSYDSAQHPIPAKVYYEPAPAHTHWHLLDFEHFQLRSPDGRTLVTDRKTGFCLGDRYETRDSRSLQHRPRTTSPKGEPLPDSALAPEGRLTLFLQQHRCRHHEPRALDVVEGISVGYGDDYDYRVDYQWLDLTDVPSGVYDVVNLVNADRSFVEKRYDNNASSIAISVRWPGGGDRPEVITEPPRVKLLRSCPDSERCADS</sequence>
<dbReference type="GO" id="GO:0005507">
    <property type="term" value="F:copper ion binding"/>
    <property type="evidence" value="ECO:0007669"/>
    <property type="project" value="InterPro"/>
</dbReference>
<evidence type="ECO:0000256" key="2">
    <source>
        <dbReference type="SAM" id="SignalP"/>
    </source>
</evidence>
<dbReference type="EMBL" id="JAFBCL010000001">
    <property type="protein sequence ID" value="MBM7814305.1"/>
    <property type="molecule type" value="Genomic_DNA"/>
</dbReference>
<organism evidence="4 5">
    <name type="scientific">Saccharothrix algeriensis</name>
    <dbReference type="NCBI Taxonomy" id="173560"/>
    <lineage>
        <taxon>Bacteria</taxon>
        <taxon>Bacillati</taxon>
        <taxon>Actinomycetota</taxon>
        <taxon>Actinomycetes</taxon>
        <taxon>Pseudonocardiales</taxon>
        <taxon>Pseudonocardiaceae</taxon>
        <taxon>Saccharothrix</taxon>
    </lineage>
</organism>
<evidence type="ECO:0000313" key="4">
    <source>
        <dbReference type="EMBL" id="QTR02647.1"/>
    </source>
</evidence>
<accession>A0A8T8HW61</accession>
<feature type="region of interest" description="Disordered" evidence="1">
    <location>
        <begin position="181"/>
        <end position="205"/>
    </location>
</feature>
<keyword evidence="2" id="KW-0732">Signal</keyword>
<evidence type="ECO:0000313" key="3">
    <source>
        <dbReference type="EMBL" id="MBM7814305.1"/>
    </source>
</evidence>
<dbReference type="RefSeq" id="WP_204844862.1">
    <property type="nucleotide sequence ID" value="NZ_JAFBCL010000001.1"/>
</dbReference>
<dbReference type="InterPro" id="IPR001695">
    <property type="entry name" value="Lysyl_oxidase"/>
</dbReference>
<protein>
    <submittedName>
        <fullName evidence="4">Lysyl oxidase</fullName>
    </submittedName>
</protein>
<evidence type="ECO:0000313" key="5">
    <source>
        <dbReference type="Proteomes" id="UP000671828"/>
    </source>
</evidence>
<evidence type="ECO:0000313" key="6">
    <source>
        <dbReference type="Proteomes" id="UP001195724"/>
    </source>
</evidence>
<evidence type="ECO:0000256" key="1">
    <source>
        <dbReference type="SAM" id="MobiDB-lite"/>
    </source>
</evidence>
<keyword evidence="6" id="KW-1185">Reference proteome</keyword>
<dbReference type="GO" id="GO:0016641">
    <property type="term" value="F:oxidoreductase activity, acting on the CH-NH2 group of donors, oxygen as acceptor"/>
    <property type="evidence" value="ECO:0007669"/>
    <property type="project" value="InterPro"/>
</dbReference>
<reference evidence="3 6" key="1">
    <citation type="submission" date="2021-01" db="EMBL/GenBank/DDBJ databases">
        <title>Sequencing the genomes of 1000 actinobacteria strains.</title>
        <authorList>
            <person name="Klenk H.-P."/>
        </authorList>
    </citation>
    <scope>NUCLEOTIDE SEQUENCE [LARGE SCALE GENOMIC DNA]</scope>
    <source>
        <strain evidence="3 6">DSM 44581</strain>
    </source>
</reference>
<dbReference type="EMBL" id="CP072788">
    <property type="protein sequence ID" value="QTR02647.1"/>
    <property type="molecule type" value="Genomic_DNA"/>
</dbReference>
<dbReference type="Proteomes" id="UP001195724">
    <property type="component" value="Unassembled WGS sequence"/>
</dbReference>